<sequence>MFQAEKPGADCGERAPRWCSINLGVILCAECAGIHRKLGTHISFVQSLSLDSLKDEWVQQLLSRGNAAGAERFEAALPQSWTKPEALSTGGDRIDARSGYHLEQYIRAKYEHQLFAKAGGQVSESPFSHRFRVLLRRRGAEPFGLAPSKPGLRHGSLRLRADPAPGSPAEQWNVAQSNPALRLRQGDSLVRVNGVGSGPEGGSEALKQLQRESQVLLEVERFRPPEFLSYAWLVPASYLLFNPAKLSTSSSLLEKHRGREKELFLQICSKYASQPEDWEDVLQLLAMAPGSDRNAAMISKARAKLSQCQQGEELQLLEALCRHLAQGPSMVAEGSSEDGVAWTPYAWPQLVLQLDYSGGTLGLLHDRAALQSGMVIAARLSLAHGCTRCL</sequence>
<dbReference type="Pfam" id="PF01412">
    <property type="entry name" value="ArfGap"/>
    <property type="match status" value="1"/>
</dbReference>
<dbReference type="PROSITE" id="PS50115">
    <property type="entry name" value="ARFGAP"/>
    <property type="match status" value="1"/>
</dbReference>
<dbReference type="OrthoDB" id="73919at2759"/>
<evidence type="ECO:0000313" key="4">
    <source>
        <dbReference type="Proteomes" id="UP000604046"/>
    </source>
</evidence>
<evidence type="ECO:0000313" key="3">
    <source>
        <dbReference type="EMBL" id="CAE7315013.1"/>
    </source>
</evidence>
<dbReference type="InterPro" id="IPR051718">
    <property type="entry name" value="ARF_GTPase-activating"/>
</dbReference>
<dbReference type="InterPro" id="IPR001164">
    <property type="entry name" value="ArfGAP_dom"/>
</dbReference>
<reference evidence="3" key="1">
    <citation type="submission" date="2021-02" db="EMBL/GenBank/DDBJ databases">
        <authorList>
            <person name="Dougan E. K."/>
            <person name="Rhodes N."/>
            <person name="Thang M."/>
            <person name="Chan C."/>
        </authorList>
    </citation>
    <scope>NUCLEOTIDE SEQUENCE</scope>
</reference>
<dbReference type="Proteomes" id="UP000604046">
    <property type="component" value="Unassembled WGS sequence"/>
</dbReference>
<dbReference type="EMBL" id="CAJNDS010002083">
    <property type="protein sequence ID" value="CAE7315013.1"/>
    <property type="molecule type" value="Genomic_DNA"/>
</dbReference>
<dbReference type="PANTHER" id="PTHR45705:SF1">
    <property type="entry name" value="FI20236P1"/>
    <property type="match status" value="1"/>
</dbReference>
<evidence type="ECO:0000256" key="1">
    <source>
        <dbReference type="PROSITE-ProRule" id="PRU00288"/>
    </source>
</evidence>
<keyword evidence="1" id="KW-0863">Zinc-finger</keyword>
<protein>
    <submittedName>
        <fullName evidence="3">AGD5 protein</fullName>
    </submittedName>
</protein>
<dbReference type="AlphaFoldDB" id="A0A812NIT7"/>
<proteinExistence type="predicted"/>
<dbReference type="Gene3D" id="1.10.220.150">
    <property type="entry name" value="Arf GTPase activating protein"/>
    <property type="match status" value="1"/>
</dbReference>
<dbReference type="SUPFAM" id="SSF57863">
    <property type="entry name" value="ArfGap/RecO-like zinc finger"/>
    <property type="match status" value="1"/>
</dbReference>
<dbReference type="InterPro" id="IPR038508">
    <property type="entry name" value="ArfGAP_dom_sf"/>
</dbReference>
<keyword evidence="4" id="KW-1185">Reference proteome</keyword>
<dbReference type="PANTHER" id="PTHR45705">
    <property type="entry name" value="FI20236P1"/>
    <property type="match status" value="1"/>
</dbReference>
<keyword evidence="1" id="KW-0479">Metal-binding</keyword>
<gene>
    <name evidence="3" type="primary">AGD5</name>
    <name evidence="3" type="ORF">SNAT2548_LOCUS16530</name>
</gene>
<evidence type="ECO:0000259" key="2">
    <source>
        <dbReference type="PROSITE" id="PS50115"/>
    </source>
</evidence>
<dbReference type="GO" id="GO:0005737">
    <property type="term" value="C:cytoplasm"/>
    <property type="evidence" value="ECO:0007669"/>
    <property type="project" value="TreeGrafter"/>
</dbReference>
<keyword evidence="1" id="KW-0862">Zinc</keyword>
<feature type="domain" description="Arf-GAP" evidence="2">
    <location>
        <begin position="1"/>
        <end position="123"/>
    </location>
</feature>
<comment type="caution">
    <text evidence="3">The sequence shown here is derived from an EMBL/GenBank/DDBJ whole genome shotgun (WGS) entry which is preliminary data.</text>
</comment>
<dbReference type="PRINTS" id="PR00405">
    <property type="entry name" value="REVINTRACTNG"/>
</dbReference>
<name>A0A812NIT7_9DINO</name>
<dbReference type="GO" id="GO:0005096">
    <property type="term" value="F:GTPase activator activity"/>
    <property type="evidence" value="ECO:0007669"/>
    <property type="project" value="InterPro"/>
</dbReference>
<dbReference type="InterPro" id="IPR037278">
    <property type="entry name" value="ARFGAP/RecO"/>
</dbReference>
<accession>A0A812NIT7</accession>
<dbReference type="SMART" id="SM00105">
    <property type="entry name" value="ArfGap"/>
    <property type="match status" value="1"/>
</dbReference>
<organism evidence="3 4">
    <name type="scientific">Symbiodinium natans</name>
    <dbReference type="NCBI Taxonomy" id="878477"/>
    <lineage>
        <taxon>Eukaryota</taxon>
        <taxon>Sar</taxon>
        <taxon>Alveolata</taxon>
        <taxon>Dinophyceae</taxon>
        <taxon>Suessiales</taxon>
        <taxon>Symbiodiniaceae</taxon>
        <taxon>Symbiodinium</taxon>
    </lineage>
</organism>
<dbReference type="CDD" id="cd08204">
    <property type="entry name" value="ArfGap"/>
    <property type="match status" value="1"/>
</dbReference>
<dbReference type="GO" id="GO:0008270">
    <property type="term" value="F:zinc ion binding"/>
    <property type="evidence" value="ECO:0007669"/>
    <property type="project" value="UniProtKB-KW"/>
</dbReference>